<evidence type="ECO:0000256" key="1">
    <source>
        <dbReference type="SAM" id="MobiDB-lite"/>
    </source>
</evidence>
<dbReference type="RefSeq" id="WP_310890171.1">
    <property type="nucleotide sequence ID" value="NZ_BAAAGR010000004.1"/>
</dbReference>
<organism evidence="2 3">
    <name type="scientific">Microbacterium aurantiacum</name>
    <dbReference type="NCBI Taxonomy" id="162393"/>
    <lineage>
        <taxon>Bacteria</taxon>
        <taxon>Bacillati</taxon>
        <taxon>Actinomycetota</taxon>
        <taxon>Actinomycetes</taxon>
        <taxon>Micrococcales</taxon>
        <taxon>Microbacteriaceae</taxon>
        <taxon>Microbacterium</taxon>
    </lineage>
</organism>
<dbReference type="InterPro" id="IPR011335">
    <property type="entry name" value="Restrct_endonuc-II-like"/>
</dbReference>
<accession>A0AAJ2HG06</accession>
<dbReference type="SUPFAM" id="SSF52980">
    <property type="entry name" value="Restriction endonuclease-like"/>
    <property type="match status" value="1"/>
</dbReference>
<evidence type="ECO:0000313" key="2">
    <source>
        <dbReference type="EMBL" id="MDS0244034.1"/>
    </source>
</evidence>
<feature type="region of interest" description="Disordered" evidence="1">
    <location>
        <begin position="284"/>
        <end position="319"/>
    </location>
</feature>
<dbReference type="AlphaFoldDB" id="A0AAJ2HG06"/>
<sequence>MRTPQPASAQRSAPRLWTTAELRAEGISRRSLAHIVATGGLLRVRRGQYVAFDTPAAITEAVRLGGRLDCVSLLALLGVFVHHGSGSHIQITPGASRLPAPGPASCRHWRDSEAADSDLCVPIVEALAQACRCQPTRSAIATLDSALHLGLIDDDGLGEVFARLPVRFRSIRGLIDGRCESGPETLVRLMLRMLGCTVDVQVEIRGVGRVDFIVDGWLIIECDSEAHHAGWDQQRRDRRRDLATAALGFTTIRPLAEDVLFHADDVFGQLRDIVATGGVGRGRVPNSSDLRGGRARRAASRVSVSDRRSSVRRAAAPAA</sequence>
<evidence type="ECO:0000313" key="3">
    <source>
        <dbReference type="Proteomes" id="UP001183582"/>
    </source>
</evidence>
<protein>
    <recommendedName>
        <fullName evidence="4">DUF559 domain-containing protein</fullName>
    </recommendedName>
</protein>
<reference evidence="2 3" key="1">
    <citation type="submission" date="2021-06" db="EMBL/GenBank/DDBJ databases">
        <title>Genome-based taxonomic framework of Microbacterium strains isolated from marine environment, the description of four new species and reclassification of four preexisting species.</title>
        <authorList>
            <person name="Lee S.D."/>
            <person name="Kim S.-M."/>
            <person name="Byeon Y.-S."/>
            <person name="Yang H.L."/>
            <person name="Kim I.S."/>
        </authorList>
    </citation>
    <scope>NUCLEOTIDE SEQUENCE [LARGE SCALE GENOMIC DNA]</scope>
    <source>
        <strain evidence="2 3">KACC 20514</strain>
    </source>
</reference>
<name>A0AAJ2HG06_9MICO</name>
<dbReference type="Gene3D" id="3.40.960.10">
    <property type="entry name" value="VSR Endonuclease"/>
    <property type="match status" value="1"/>
</dbReference>
<dbReference type="Proteomes" id="UP001183582">
    <property type="component" value="Unassembled WGS sequence"/>
</dbReference>
<dbReference type="EMBL" id="JAHWXH010000001">
    <property type="protein sequence ID" value="MDS0244034.1"/>
    <property type="molecule type" value="Genomic_DNA"/>
</dbReference>
<proteinExistence type="predicted"/>
<comment type="caution">
    <text evidence="2">The sequence shown here is derived from an EMBL/GenBank/DDBJ whole genome shotgun (WGS) entry which is preliminary data.</text>
</comment>
<evidence type="ECO:0008006" key="4">
    <source>
        <dbReference type="Google" id="ProtNLM"/>
    </source>
</evidence>
<dbReference type="GeneID" id="301456609"/>
<gene>
    <name evidence="2" type="ORF">KZC50_00245</name>
</gene>